<dbReference type="PRINTS" id="PR01438">
    <property type="entry name" value="UNVRSLSTRESS"/>
</dbReference>
<gene>
    <name evidence="3" type="ORF">SAMN04489726_3098</name>
</gene>
<evidence type="ECO:0000313" key="4">
    <source>
        <dbReference type="Proteomes" id="UP000183376"/>
    </source>
</evidence>
<comment type="similarity">
    <text evidence="1">Belongs to the universal stress protein A family.</text>
</comment>
<evidence type="ECO:0000256" key="1">
    <source>
        <dbReference type="ARBA" id="ARBA00008791"/>
    </source>
</evidence>
<feature type="domain" description="UspA" evidence="2">
    <location>
        <begin position="157"/>
        <end position="292"/>
    </location>
</feature>
<dbReference type="RefSeq" id="WP_172806513.1">
    <property type="nucleotide sequence ID" value="NZ_LT629701.1"/>
</dbReference>
<keyword evidence="4" id="KW-1185">Reference proteome</keyword>
<dbReference type="EMBL" id="LT629701">
    <property type="protein sequence ID" value="SDM72819.1"/>
    <property type="molecule type" value="Genomic_DNA"/>
</dbReference>
<proteinExistence type="inferred from homology"/>
<dbReference type="SUPFAM" id="SSF52402">
    <property type="entry name" value="Adenine nucleotide alpha hydrolases-like"/>
    <property type="match status" value="2"/>
</dbReference>
<dbReference type="AlphaFoldDB" id="A0A1G9VKX5"/>
<dbReference type="Pfam" id="PF00582">
    <property type="entry name" value="Usp"/>
    <property type="match status" value="2"/>
</dbReference>
<sequence>MVHRIVVGVDGTDAGWRALAFAVEEARVRHAPLEIRHCWQAPREATAPSGTIMPIVSIGARPTTAAERIAATAWERAVATLPAHRVRSELLEGPPGAALAELVTPADILVVGARSTHRLAARWLGSTASRVLNEAPSAVVVVPPQLQAPEERPFAGHVVLGVAPSAAAAAVLRFGFATARAHDWPLAAVHATTTNDIDSYIDERTLEVQLSPLPPEYGYLQRVLEHWHHANPSVDVRRAVFHGPPTTALARAAAGARLLVLGRTHRSALRRGIEPLAERLITRATCPVAVTPFA</sequence>
<feature type="domain" description="UspA" evidence="2">
    <location>
        <begin position="1"/>
        <end position="143"/>
    </location>
</feature>
<dbReference type="Gene3D" id="3.40.50.620">
    <property type="entry name" value="HUPs"/>
    <property type="match status" value="2"/>
</dbReference>
<dbReference type="PANTHER" id="PTHR46268:SF6">
    <property type="entry name" value="UNIVERSAL STRESS PROTEIN UP12"/>
    <property type="match status" value="1"/>
</dbReference>
<protein>
    <submittedName>
        <fullName evidence="3">Nucleotide-binding universal stress protein, UspA family</fullName>
    </submittedName>
</protein>
<reference evidence="3 4" key="1">
    <citation type="submission" date="2016-10" db="EMBL/GenBank/DDBJ databases">
        <authorList>
            <person name="de Groot N.N."/>
        </authorList>
    </citation>
    <scope>NUCLEOTIDE SEQUENCE [LARGE SCALE GENOMIC DNA]</scope>
    <source>
        <strain evidence="3 4">DSM 44149</strain>
    </source>
</reference>
<name>A0A1G9VKX5_ALLAB</name>
<accession>A0A1G9VKX5</accession>
<dbReference type="PANTHER" id="PTHR46268">
    <property type="entry name" value="STRESS RESPONSE PROTEIN NHAX"/>
    <property type="match status" value="1"/>
</dbReference>
<organism evidence="3 4">
    <name type="scientific">Allokutzneria albata</name>
    <name type="common">Kibdelosporangium albatum</name>
    <dbReference type="NCBI Taxonomy" id="211114"/>
    <lineage>
        <taxon>Bacteria</taxon>
        <taxon>Bacillati</taxon>
        <taxon>Actinomycetota</taxon>
        <taxon>Actinomycetes</taxon>
        <taxon>Pseudonocardiales</taxon>
        <taxon>Pseudonocardiaceae</taxon>
        <taxon>Allokutzneria</taxon>
    </lineage>
</organism>
<dbReference type="InterPro" id="IPR014729">
    <property type="entry name" value="Rossmann-like_a/b/a_fold"/>
</dbReference>
<evidence type="ECO:0000259" key="2">
    <source>
        <dbReference type="Pfam" id="PF00582"/>
    </source>
</evidence>
<dbReference type="CDD" id="cd00293">
    <property type="entry name" value="USP-like"/>
    <property type="match status" value="1"/>
</dbReference>
<dbReference type="Proteomes" id="UP000183376">
    <property type="component" value="Chromosome I"/>
</dbReference>
<dbReference type="STRING" id="211114.SAMN04489726_3098"/>
<evidence type="ECO:0000313" key="3">
    <source>
        <dbReference type="EMBL" id="SDM72819.1"/>
    </source>
</evidence>
<dbReference type="InterPro" id="IPR006015">
    <property type="entry name" value="Universal_stress_UspA"/>
</dbReference>
<dbReference type="InterPro" id="IPR006016">
    <property type="entry name" value="UspA"/>
</dbReference>